<evidence type="ECO:0000256" key="4">
    <source>
        <dbReference type="ARBA" id="ARBA00022737"/>
    </source>
</evidence>
<comment type="function">
    <text evidence="6">Catalyzes the transfer of a geranyl-geranyl moiety from geranyl-geranyl pyrophosphate to cysteines occuring in specific C-terminal amino acid sequences.</text>
</comment>
<keyword evidence="8" id="KW-1185">Reference proteome</keyword>
<evidence type="ECO:0000256" key="2">
    <source>
        <dbReference type="ARBA" id="ARBA00022602"/>
    </source>
</evidence>
<reference evidence="7 8" key="1">
    <citation type="submission" date="2024-10" db="EMBL/GenBank/DDBJ databases">
        <title>Updated reference genomes for cyclostephanoid diatoms.</title>
        <authorList>
            <person name="Roberts W.R."/>
            <person name="Alverson A.J."/>
        </authorList>
    </citation>
    <scope>NUCLEOTIDE SEQUENCE [LARGE SCALE GENOMIC DNA]</scope>
    <source>
        <strain evidence="7 8">AJA010-31</strain>
    </source>
</reference>
<dbReference type="GO" id="GO:0097354">
    <property type="term" value="P:prenylation"/>
    <property type="evidence" value="ECO:0007669"/>
    <property type="project" value="UniProtKB-UniRule"/>
</dbReference>
<dbReference type="EMBL" id="JALLPJ020001410">
    <property type="protein sequence ID" value="KAL3764967.1"/>
    <property type="molecule type" value="Genomic_DNA"/>
</dbReference>
<dbReference type="PANTHER" id="PTHR11129:SF2">
    <property type="entry name" value="GERANYLGERANYL TRANSFERASE TYPE-2 SUBUNIT ALPHA"/>
    <property type="match status" value="1"/>
</dbReference>
<comment type="caution">
    <text evidence="7">The sequence shown here is derived from an EMBL/GenBank/DDBJ whole genome shotgun (WGS) entry which is preliminary data.</text>
</comment>
<sequence length="457" mass="52348">MHGQKRSEYKSRLLNPEAASKLATKAQQWNALSHELLSQRKRLITPLNADAKPPSPKMLLTLTEKMLTVNPDPSHLWNIRREMLLHLLEKESSQFDVQPELSLTAHCLQRNPKAYSSWFHRKWSIAYMLSRGKTENQSNVLQSELDLCAQFLMLDERNFHCWNYRRFVVALLGSMAAKESAEINEIVTNNTAAAANLPSESYSGDWSSWMDLLSEDSTSKEILMGAQIVSDSTPKNLTSSLSKEKLNELIVSEWNFTSSKIQDNFSNGSAFHYRSKLISIVLEARLASDDETLDNAARLLRKQEKILSMAREEWEEILLNAIFTEPDDQTPWWYHRFIVAWAKPSLDLRDELGDSYNELVEDYESLLYEMADSLRELLEVEKENGLEGDAAERDESKGVKCKWAYLGLHLVLFSLFKLQRVDATELLCEAQECLDALIAIDPCRSERYKMLAAELSA</sequence>
<gene>
    <name evidence="7" type="ORF">ACHAWO_000193</name>
</gene>
<evidence type="ECO:0000313" key="8">
    <source>
        <dbReference type="Proteomes" id="UP001530400"/>
    </source>
</evidence>
<dbReference type="Proteomes" id="UP001530400">
    <property type="component" value="Unassembled WGS sequence"/>
</dbReference>
<dbReference type="InterPro" id="IPR002088">
    <property type="entry name" value="Prenyl_trans_a"/>
</dbReference>
<evidence type="ECO:0000256" key="1">
    <source>
        <dbReference type="ARBA" id="ARBA00006734"/>
    </source>
</evidence>
<evidence type="ECO:0000256" key="5">
    <source>
        <dbReference type="ARBA" id="ARBA00047658"/>
    </source>
</evidence>
<comment type="similarity">
    <text evidence="1 6">Belongs to the protein prenyltransferase subunit alpha family.</text>
</comment>
<organism evidence="7 8">
    <name type="scientific">Cyclotella atomus</name>
    <dbReference type="NCBI Taxonomy" id="382360"/>
    <lineage>
        <taxon>Eukaryota</taxon>
        <taxon>Sar</taxon>
        <taxon>Stramenopiles</taxon>
        <taxon>Ochrophyta</taxon>
        <taxon>Bacillariophyta</taxon>
        <taxon>Coscinodiscophyceae</taxon>
        <taxon>Thalassiosirophycidae</taxon>
        <taxon>Stephanodiscales</taxon>
        <taxon>Stephanodiscaceae</taxon>
        <taxon>Cyclotella</taxon>
    </lineage>
</organism>
<proteinExistence type="inferred from homology"/>
<evidence type="ECO:0000313" key="7">
    <source>
        <dbReference type="EMBL" id="KAL3764967.1"/>
    </source>
</evidence>
<dbReference type="AlphaFoldDB" id="A0ABD3MMT5"/>
<evidence type="ECO:0000256" key="3">
    <source>
        <dbReference type="ARBA" id="ARBA00022679"/>
    </source>
</evidence>
<keyword evidence="2 6" id="KW-0637">Prenyltransferase</keyword>
<comment type="catalytic activity">
    <reaction evidence="5 6">
        <text>geranylgeranyl diphosphate + L-cysteinyl-[protein] = S-geranylgeranyl-L-cysteinyl-[protein] + diphosphate</text>
        <dbReference type="Rhea" id="RHEA:21240"/>
        <dbReference type="Rhea" id="RHEA-COMP:10131"/>
        <dbReference type="Rhea" id="RHEA-COMP:11537"/>
        <dbReference type="ChEBI" id="CHEBI:29950"/>
        <dbReference type="ChEBI" id="CHEBI:33019"/>
        <dbReference type="ChEBI" id="CHEBI:57533"/>
        <dbReference type="ChEBI" id="CHEBI:86021"/>
        <dbReference type="EC" id="2.5.1.60"/>
    </reaction>
</comment>
<dbReference type="PANTHER" id="PTHR11129">
    <property type="entry name" value="PROTEIN FARNESYLTRANSFERASE ALPHA SUBUNIT/RAB GERANYLGERANYL TRANSFERASE ALPHA SUBUNIT"/>
    <property type="match status" value="1"/>
</dbReference>
<dbReference type="PROSITE" id="PS51147">
    <property type="entry name" value="PFTA"/>
    <property type="match status" value="2"/>
</dbReference>
<keyword evidence="3 6" id="KW-0808">Transferase</keyword>
<protein>
    <recommendedName>
        <fullName evidence="6">Geranylgeranyl transferase type-2 subunit alpha</fullName>
        <ecNumber evidence="6">2.5.1.60</ecNumber>
    </recommendedName>
    <alternativeName>
        <fullName evidence="6">Geranylgeranyl transferase type II subunit alpha</fullName>
    </alternativeName>
</protein>
<name>A0ABD3MMT5_9STRA</name>
<keyword evidence="4" id="KW-0677">Repeat</keyword>
<dbReference type="Gene3D" id="1.25.40.120">
    <property type="entry name" value="Protein prenylyltransferase"/>
    <property type="match status" value="2"/>
</dbReference>
<dbReference type="EC" id="2.5.1.60" evidence="6"/>
<dbReference type="SUPFAM" id="SSF48439">
    <property type="entry name" value="Protein prenylyltransferase"/>
    <property type="match status" value="1"/>
</dbReference>
<dbReference type="Pfam" id="PF01239">
    <property type="entry name" value="PPTA"/>
    <property type="match status" value="2"/>
</dbReference>
<evidence type="ECO:0000256" key="6">
    <source>
        <dbReference type="RuleBase" id="RU367120"/>
    </source>
</evidence>
<dbReference type="GO" id="GO:0004663">
    <property type="term" value="F:Rab geranylgeranyltransferase activity"/>
    <property type="evidence" value="ECO:0007669"/>
    <property type="project" value="UniProtKB-UniRule"/>
</dbReference>
<accession>A0ABD3MMT5</accession>